<evidence type="ECO:0000313" key="13">
    <source>
        <dbReference type="Proteomes" id="UP000199308"/>
    </source>
</evidence>
<dbReference type="Pfam" id="PF12122">
    <property type="entry name" value="Rhomboid_N"/>
    <property type="match status" value="1"/>
</dbReference>
<keyword evidence="8 9" id="KW-0472">Membrane</keyword>
<name>A0A1I0CPU9_THASX</name>
<keyword evidence="7 9" id="KW-1133">Transmembrane helix</keyword>
<dbReference type="Gene3D" id="1.20.1540.10">
    <property type="entry name" value="Rhomboid-like"/>
    <property type="match status" value="1"/>
</dbReference>
<comment type="subcellular location">
    <subcellularLocation>
        <location evidence="1">Membrane</location>
        <topology evidence="1">Multi-pass membrane protein</topology>
    </subcellularLocation>
</comment>
<dbReference type="InterPro" id="IPR038236">
    <property type="entry name" value="GlpG_N_sf"/>
</dbReference>
<dbReference type="Proteomes" id="UP000199308">
    <property type="component" value="Unassembled WGS sequence"/>
</dbReference>
<feature type="transmembrane region" description="Helical" evidence="9">
    <location>
        <begin position="98"/>
        <end position="121"/>
    </location>
</feature>
<evidence type="ECO:0000256" key="2">
    <source>
        <dbReference type="ARBA" id="ARBA00009045"/>
    </source>
</evidence>
<dbReference type="SUPFAM" id="SSF144091">
    <property type="entry name" value="Rhomboid-like"/>
    <property type="match status" value="1"/>
</dbReference>
<feature type="transmembrane region" description="Helical" evidence="9">
    <location>
        <begin position="185"/>
        <end position="203"/>
    </location>
</feature>
<keyword evidence="4" id="KW-0997">Cell inner membrane</keyword>
<dbReference type="PANTHER" id="PTHR43731">
    <property type="entry name" value="RHOMBOID PROTEASE"/>
    <property type="match status" value="1"/>
</dbReference>
<keyword evidence="3" id="KW-1003">Cell membrane</keyword>
<evidence type="ECO:0000256" key="1">
    <source>
        <dbReference type="ARBA" id="ARBA00004141"/>
    </source>
</evidence>
<accession>A0A1I0CPU9</accession>
<dbReference type="GO" id="GO:0016020">
    <property type="term" value="C:membrane"/>
    <property type="evidence" value="ECO:0007669"/>
    <property type="project" value="UniProtKB-SubCell"/>
</dbReference>
<evidence type="ECO:0000256" key="3">
    <source>
        <dbReference type="ARBA" id="ARBA00022475"/>
    </source>
</evidence>
<dbReference type="GO" id="GO:0006508">
    <property type="term" value="P:proteolysis"/>
    <property type="evidence" value="ECO:0007669"/>
    <property type="project" value="InterPro"/>
</dbReference>
<dbReference type="InterPro" id="IPR050925">
    <property type="entry name" value="Rhomboid_protease_S54"/>
</dbReference>
<evidence type="ECO:0000256" key="4">
    <source>
        <dbReference type="ARBA" id="ARBA00022519"/>
    </source>
</evidence>
<evidence type="ECO:0000256" key="7">
    <source>
        <dbReference type="ARBA" id="ARBA00022989"/>
    </source>
</evidence>
<dbReference type="PANTHER" id="PTHR43731:SF14">
    <property type="entry name" value="PRESENILIN-ASSOCIATED RHOMBOID-LIKE PROTEIN, MITOCHONDRIAL"/>
    <property type="match status" value="1"/>
</dbReference>
<evidence type="ECO:0000313" key="12">
    <source>
        <dbReference type="EMBL" id="SET21063.1"/>
    </source>
</evidence>
<proteinExistence type="inferred from homology"/>
<gene>
    <name evidence="12" type="ORF">SAMN05660429_01262</name>
</gene>
<comment type="similarity">
    <text evidence="2">Belongs to the peptidase S54 family.</text>
</comment>
<dbReference type="AlphaFoldDB" id="A0A1I0CPU9"/>
<feature type="transmembrane region" description="Helical" evidence="9">
    <location>
        <begin position="237"/>
        <end position="254"/>
    </location>
</feature>
<feature type="transmembrane region" description="Helical" evidence="9">
    <location>
        <begin position="154"/>
        <end position="173"/>
    </location>
</feature>
<feature type="transmembrane region" description="Helical" evidence="9">
    <location>
        <begin position="209"/>
        <end position="230"/>
    </location>
</feature>
<evidence type="ECO:0000259" key="11">
    <source>
        <dbReference type="Pfam" id="PF12122"/>
    </source>
</evidence>
<keyword evidence="6" id="KW-0378">Hydrolase</keyword>
<dbReference type="Gene3D" id="3.30.70.2350">
    <property type="match status" value="1"/>
</dbReference>
<feature type="domain" description="Peptidase S54 GlpG peptidase N-terminal" evidence="11">
    <location>
        <begin position="16"/>
        <end position="87"/>
    </location>
</feature>
<evidence type="ECO:0000256" key="6">
    <source>
        <dbReference type="ARBA" id="ARBA00022801"/>
    </source>
</evidence>
<evidence type="ECO:0000256" key="5">
    <source>
        <dbReference type="ARBA" id="ARBA00022692"/>
    </source>
</evidence>
<dbReference type="GO" id="GO:0004252">
    <property type="term" value="F:serine-type endopeptidase activity"/>
    <property type="evidence" value="ECO:0007669"/>
    <property type="project" value="InterPro"/>
</dbReference>
<dbReference type="RefSeq" id="WP_093328570.1">
    <property type="nucleotide sequence ID" value="NZ_AP027363.1"/>
</dbReference>
<evidence type="ECO:0000256" key="9">
    <source>
        <dbReference type="SAM" id="Phobius"/>
    </source>
</evidence>
<keyword evidence="5 9" id="KW-0812">Transmembrane</keyword>
<dbReference type="STRING" id="349064.SAMN05660429_01262"/>
<feature type="transmembrane region" description="Helical" evidence="9">
    <location>
        <begin position="128"/>
        <end position="148"/>
    </location>
</feature>
<feature type="domain" description="Peptidase S54 rhomboid" evidence="10">
    <location>
        <begin position="149"/>
        <end position="282"/>
    </location>
</feature>
<evidence type="ECO:0000259" key="10">
    <source>
        <dbReference type="Pfam" id="PF01694"/>
    </source>
</evidence>
<reference evidence="12 13" key="1">
    <citation type="submission" date="2016-10" db="EMBL/GenBank/DDBJ databases">
        <authorList>
            <person name="de Groot N.N."/>
        </authorList>
    </citation>
    <scope>NUCLEOTIDE SEQUENCE [LARGE SCALE GENOMIC DNA]</scope>
    <source>
        <strain evidence="12 13">DSM 19706</strain>
    </source>
</reference>
<dbReference type="InterPro" id="IPR035952">
    <property type="entry name" value="Rhomboid-like_sf"/>
</dbReference>
<dbReference type="InterPro" id="IPR022764">
    <property type="entry name" value="Peptidase_S54_rhomboid_dom"/>
</dbReference>
<dbReference type="EMBL" id="FOHK01000005">
    <property type="protein sequence ID" value="SET21063.1"/>
    <property type="molecule type" value="Genomic_DNA"/>
</dbReference>
<organism evidence="12 13">
    <name type="scientific">Thalassotalea agarivorans</name>
    <name type="common">Thalassomonas agarivorans</name>
    <dbReference type="NCBI Taxonomy" id="349064"/>
    <lineage>
        <taxon>Bacteria</taxon>
        <taxon>Pseudomonadati</taxon>
        <taxon>Pseudomonadota</taxon>
        <taxon>Gammaproteobacteria</taxon>
        <taxon>Alteromonadales</taxon>
        <taxon>Colwelliaceae</taxon>
        <taxon>Thalassotalea</taxon>
    </lineage>
</organism>
<evidence type="ECO:0000256" key="8">
    <source>
        <dbReference type="ARBA" id="ARBA00023136"/>
    </source>
</evidence>
<dbReference type="NCBIfam" id="TIGR04239">
    <property type="entry name" value="rhombo_GlpG"/>
    <property type="match status" value="1"/>
</dbReference>
<dbReference type="InterPro" id="IPR023662">
    <property type="entry name" value="Rhomboid_protease_GlpG"/>
</dbReference>
<dbReference type="Pfam" id="PF01694">
    <property type="entry name" value="Rhomboid"/>
    <property type="match status" value="1"/>
</dbReference>
<keyword evidence="13" id="KW-1185">Reference proteome</keyword>
<feature type="transmembrane region" description="Helical" evidence="9">
    <location>
        <begin position="260"/>
        <end position="279"/>
    </location>
</feature>
<dbReference type="InterPro" id="IPR022732">
    <property type="entry name" value="Peptidase_S54_GlpG_N"/>
</dbReference>
<protein>
    <submittedName>
        <fullName evidence="12">GlpG protein</fullName>
    </submittedName>
</protein>
<sequence>MSDTPSLTPFVTINTHNIALLFAQYLNSQHITCEVKQAEEGFVLYCDPNQINQAKTLFEEFIQQPNNPKYQQSAWQSNDTTQVKRSYPSLLSEFKRQFIAGSGTVTTSVFLIIWAVFASAFIFKTDTLYNLLMFYGVVSIDSFLANPLKLIGPAFIHFSWLHIIFNSMWWWQLGGAIEQRLGKGALLNLLLVSAVVSNCAQFVASGPYFGGLSGVVYALLGYVAALGYFAPRVGLGLPTNIMFFMLAWLAFGYLDLLPVKFANTAHTVGLISGVVLAYISSKKLRNSR</sequence>
<dbReference type="OrthoDB" id="9778341at2"/>